<dbReference type="VEuPathDB" id="FungiDB:FVEG_12402"/>
<dbReference type="RefSeq" id="XP_018760299.1">
    <property type="nucleotide sequence ID" value="XM_018901749.1"/>
</dbReference>
<name>W7MRM0_GIBM7</name>
<keyword evidence="3" id="KW-1185">Reference proteome</keyword>
<accession>W7MRM0</accession>
<dbReference type="Proteomes" id="UP000009096">
    <property type="component" value="Chromosome 4"/>
</dbReference>
<dbReference type="HOGENOM" id="CLU_1214855_0_0_1"/>
<dbReference type="KEGG" id="fvr:FVEG_12402"/>
<organism evidence="2 3">
    <name type="scientific">Gibberella moniliformis (strain M3125 / FGSC 7600)</name>
    <name type="common">Maize ear and stalk rot fungus</name>
    <name type="synonym">Fusarium verticillioides</name>
    <dbReference type="NCBI Taxonomy" id="334819"/>
    <lineage>
        <taxon>Eukaryota</taxon>
        <taxon>Fungi</taxon>
        <taxon>Dikarya</taxon>
        <taxon>Ascomycota</taxon>
        <taxon>Pezizomycotina</taxon>
        <taxon>Sordariomycetes</taxon>
        <taxon>Hypocreomycetidae</taxon>
        <taxon>Hypocreales</taxon>
        <taxon>Nectriaceae</taxon>
        <taxon>Fusarium</taxon>
        <taxon>Fusarium fujikuroi species complex</taxon>
    </lineage>
</organism>
<feature type="chain" id="PRO_5005716647" evidence="1">
    <location>
        <begin position="21"/>
        <end position="228"/>
    </location>
</feature>
<feature type="signal peptide" evidence="1">
    <location>
        <begin position="1"/>
        <end position="20"/>
    </location>
</feature>
<dbReference type="OrthoDB" id="3692147at2759"/>
<dbReference type="GeneID" id="30069849"/>
<dbReference type="EMBL" id="DS022260">
    <property type="protein sequence ID" value="EWG54108.1"/>
    <property type="molecule type" value="Genomic_DNA"/>
</dbReference>
<keyword evidence="1" id="KW-0732">Signal</keyword>
<evidence type="ECO:0000256" key="1">
    <source>
        <dbReference type="SAM" id="SignalP"/>
    </source>
</evidence>
<evidence type="ECO:0000313" key="2">
    <source>
        <dbReference type="EMBL" id="EWG54108.1"/>
    </source>
</evidence>
<gene>
    <name evidence="2" type="ORF">FVEG_12402</name>
</gene>
<protein>
    <submittedName>
        <fullName evidence="2">Uncharacterized protein</fullName>
    </submittedName>
</protein>
<dbReference type="AlphaFoldDB" id="W7MRM0"/>
<reference evidence="2 3" key="1">
    <citation type="journal article" date="2010" name="Nature">
        <title>Comparative genomics reveals mobile pathogenicity chromosomes in Fusarium.</title>
        <authorList>
            <person name="Ma L.J."/>
            <person name="van der Does H.C."/>
            <person name="Borkovich K.A."/>
            <person name="Coleman J.J."/>
            <person name="Daboussi M.J."/>
            <person name="Di Pietro A."/>
            <person name="Dufresne M."/>
            <person name="Freitag M."/>
            <person name="Grabherr M."/>
            <person name="Henrissat B."/>
            <person name="Houterman P.M."/>
            <person name="Kang S."/>
            <person name="Shim W.B."/>
            <person name="Woloshuk C."/>
            <person name="Xie X."/>
            <person name="Xu J.R."/>
            <person name="Antoniw J."/>
            <person name="Baker S.E."/>
            <person name="Bluhm B.H."/>
            <person name="Breakspear A."/>
            <person name="Brown D.W."/>
            <person name="Butchko R.A."/>
            <person name="Chapman S."/>
            <person name="Coulson R."/>
            <person name="Coutinho P.M."/>
            <person name="Danchin E.G."/>
            <person name="Diener A."/>
            <person name="Gale L.R."/>
            <person name="Gardiner D.M."/>
            <person name="Goff S."/>
            <person name="Hammond-Kosack K.E."/>
            <person name="Hilburn K."/>
            <person name="Hua-Van A."/>
            <person name="Jonkers W."/>
            <person name="Kazan K."/>
            <person name="Kodira C.D."/>
            <person name="Koehrsen M."/>
            <person name="Kumar L."/>
            <person name="Lee Y.H."/>
            <person name="Li L."/>
            <person name="Manners J.M."/>
            <person name="Miranda-Saavedra D."/>
            <person name="Mukherjee M."/>
            <person name="Park G."/>
            <person name="Park J."/>
            <person name="Park S.Y."/>
            <person name="Proctor R.H."/>
            <person name="Regev A."/>
            <person name="Ruiz-Roldan M.C."/>
            <person name="Sain D."/>
            <person name="Sakthikumar S."/>
            <person name="Sykes S."/>
            <person name="Schwartz D.C."/>
            <person name="Turgeon B.G."/>
            <person name="Wapinski I."/>
            <person name="Yoder O."/>
            <person name="Young S."/>
            <person name="Zeng Q."/>
            <person name="Zhou S."/>
            <person name="Galagan J."/>
            <person name="Cuomo C.A."/>
            <person name="Kistler H.C."/>
            <person name="Rep M."/>
        </authorList>
    </citation>
    <scope>NUCLEOTIDE SEQUENCE [LARGE SCALE GENOMIC DNA]</scope>
    <source>
        <strain evidence="3">M3125 / FGSC 7600</strain>
    </source>
</reference>
<evidence type="ECO:0000313" key="3">
    <source>
        <dbReference type="Proteomes" id="UP000009096"/>
    </source>
</evidence>
<dbReference type="EMBL" id="CM000581">
    <property type="protein sequence ID" value="EWG54108.1"/>
    <property type="molecule type" value="Genomic_DNA"/>
</dbReference>
<proteinExistence type="predicted"/>
<sequence length="228" mass="25655">MLKLWLCPLFSCCRRGEVESGPPMRTDEVNNPISVEMPTIDTAKTSTNSLIQETTLDNDQTKQVKSEPDALVSLKTLAASEEPHAEGPVTIIQDDNIAPDQVLEAIQYVRRQGAQCIVPERSTRTPLEMDAFFPADNPGSEERMWTPISKWPKDGELKDRDDWGNRAHGLLVFSQNHIHILDHQAFLGRAPILRAETTTHLQRIQSATENDFDQIGLPSESYAARLRR</sequence>